<feature type="transmembrane region" description="Helical" evidence="1">
    <location>
        <begin position="41"/>
        <end position="61"/>
    </location>
</feature>
<sequence length="107" mass="11555">MTTTPAPTKNTAAFFAQAGLSFGVALVGLIFAIIYLPVDPWIRAFLAMTALFLVSSSFTLAKVVRDAQDDKYLVNKVDEARLEKLLSEQDRFSVSSRRPASSGAAPS</sequence>
<organism evidence="3 4">
    <name type="scientific">Nocardioides marmoribigeumensis</name>
    <dbReference type="NCBI Taxonomy" id="433649"/>
    <lineage>
        <taxon>Bacteria</taxon>
        <taxon>Bacillati</taxon>
        <taxon>Actinomycetota</taxon>
        <taxon>Actinomycetes</taxon>
        <taxon>Propionibacteriales</taxon>
        <taxon>Nocardioidaceae</taxon>
        <taxon>Nocardioides</taxon>
    </lineage>
</organism>
<dbReference type="EMBL" id="JAVDYG010000001">
    <property type="protein sequence ID" value="MDR7361111.1"/>
    <property type="molecule type" value="Genomic_DNA"/>
</dbReference>
<dbReference type="Pfam" id="PF05360">
    <property type="entry name" value="YiaAB"/>
    <property type="match status" value="1"/>
</dbReference>
<evidence type="ECO:0000256" key="1">
    <source>
        <dbReference type="SAM" id="Phobius"/>
    </source>
</evidence>
<gene>
    <name evidence="3" type="ORF">J2S63_000664</name>
</gene>
<accession>A0ABU2BR57</accession>
<comment type="caution">
    <text evidence="3">The sequence shown here is derived from an EMBL/GenBank/DDBJ whole genome shotgun (WGS) entry which is preliminary data.</text>
</comment>
<keyword evidence="1" id="KW-0812">Transmembrane</keyword>
<protein>
    <recommendedName>
        <fullName evidence="2">YiaAB two helix domain-containing protein</fullName>
    </recommendedName>
</protein>
<name>A0ABU2BR57_9ACTN</name>
<dbReference type="Proteomes" id="UP001183648">
    <property type="component" value="Unassembled WGS sequence"/>
</dbReference>
<reference evidence="3 4" key="1">
    <citation type="submission" date="2023-07" db="EMBL/GenBank/DDBJ databases">
        <title>Sequencing the genomes of 1000 actinobacteria strains.</title>
        <authorList>
            <person name="Klenk H.-P."/>
        </authorList>
    </citation>
    <scope>NUCLEOTIDE SEQUENCE [LARGE SCALE GENOMIC DNA]</scope>
    <source>
        <strain evidence="3 4">DSM 19426</strain>
    </source>
</reference>
<proteinExistence type="predicted"/>
<dbReference type="RefSeq" id="WP_310298578.1">
    <property type="nucleotide sequence ID" value="NZ_BAAAPS010000002.1"/>
</dbReference>
<dbReference type="InterPro" id="IPR008024">
    <property type="entry name" value="YiaAB"/>
</dbReference>
<evidence type="ECO:0000259" key="2">
    <source>
        <dbReference type="Pfam" id="PF05360"/>
    </source>
</evidence>
<evidence type="ECO:0000313" key="4">
    <source>
        <dbReference type="Proteomes" id="UP001183648"/>
    </source>
</evidence>
<keyword evidence="4" id="KW-1185">Reference proteome</keyword>
<feature type="domain" description="YiaAB two helix" evidence="2">
    <location>
        <begin position="14"/>
        <end position="66"/>
    </location>
</feature>
<feature type="transmembrane region" description="Helical" evidence="1">
    <location>
        <begin position="12"/>
        <end position="35"/>
    </location>
</feature>
<keyword evidence="1" id="KW-0472">Membrane</keyword>
<keyword evidence="1" id="KW-1133">Transmembrane helix</keyword>
<evidence type="ECO:0000313" key="3">
    <source>
        <dbReference type="EMBL" id="MDR7361111.1"/>
    </source>
</evidence>